<feature type="non-terminal residue" evidence="2">
    <location>
        <position position="134"/>
    </location>
</feature>
<dbReference type="EMBL" id="LGRX02019772">
    <property type="protein sequence ID" value="KAK3258152.1"/>
    <property type="molecule type" value="Genomic_DNA"/>
</dbReference>
<protein>
    <submittedName>
        <fullName evidence="2">Uncharacterized protein</fullName>
    </submittedName>
</protein>
<dbReference type="Proteomes" id="UP001190700">
    <property type="component" value="Unassembled WGS sequence"/>
</dbReference>
<evidence type="ECO:0000313" key="2">
    <source>
        <dbReference type="EMBL" id="KAK3258152.1"/>
    </source>
</evidence>
<reference evidence="2 3" key="1">
    <citation type="journal article" date="2015" name="Genome Biol. Evol.">
        <title>Comparative Genomics of a Bacterivorous Green Alga Reveals Evolutionary Causalities and Consequences of Phago-Mixotrophic Mode of Nutrition.</title>
        <authorList>
            <person name="Burns J.A."/>
            <person name="Paasch A."/>
            <person name="Narechania A."/>
            <person name="Kim E."/>
        </authorList>
    </citation>
    <scope>NUCLEOTIDE SEQUENCE [LARGE SCALE GENOMIC DNA]</scope>
    <source>
        <strain evidence="2 3">PLY_AMNH</strain>
    </source>
</reference>
<keyword evidence="1" id="KW-1133">Transmembrane helix</keyword>
<feature type="transmembrane region" description="Helical" evidence="1">
    <location>
        <begin position="34"/>
        <end position="52"/>
    </location>
</feature>
<keyword evidence="1" id="KW-0812">Transmembrane</keyword>
<accession>A0AAE0KRJ7</accession>
<evidence type="ECO:0000256" key="1">
    <source>
        <dbReference type="SAM" id="Phobius"/>
    </source>
</evidence>
<name>A0AAE0KRJ7_9CHLO</name>
<evidence type="ECO:0000313" key="3">
    <source>
        <dbReference type="Proteomes" id="UP001190700"/>
    </source>
</evidence>
<dbReference type="AlphaFoldDB" id="A0AAE0KRJ7"/>
<keyword evidence="3" id="KW-1185">Reference proteome</keyword>
<comment type="caution">
    <text evidence="2">The sequence shown here is derived from an EMBL/GenBank/DDBJ whole genome shotgun (WGS) entry which is preliminary data.</text>
</comment>
<organism evidence="2 3">
    <name type="scientific">Cymbomonas tetramitiformis</name>
    <dbReference type="NCBI Taxonomy" id="36881"/>
    <lineage>
        <taxon>Eukaryota</taxon>
        <taxon>Viridiplantae</taxon>
        <taxon>Chlorophyta</taxon>
        <taxon>Pyramimonadophyceae</taxon>
        <taxon>Pyramimonadales</taxon>
        <taxon>Pyramimonadaceae</taxon>
        <taxon>Cymbomonas</taxon>
    </lineage>
</organism>
<sequence length="134" mass="15567">MVKNHPTYVYNLLQPYVRFQATRKVDVVDFPLGIIYYALCTSAVVYVFITIINENSHVHHEEPTGLVTPYFSLQSENAEYYAAQDDFYQQLSQAGGLSPTYHPYRFCNNPEYDYKSSDQYQFFNVSCKALMDAE</sequence>
<proteinExistence type="predicted"/>
<gene>
    <name evidence="2" type="ORF">CYMTET_32791</name>
</gene>
<keyword evidence="1" id="KW-0472">Membrane</keyword>